<dbReference type="Pfam" id="PF11952">
    <property type="entry name" value="XTBD"/>
    <property type="match status" value="1"/>
</dbReference>
<dbReference type="InterPro" id="IPR050474">
    <property type="entry name" value="Hel308_SKI2-like"/>
</dbReference>
<dbReference type="Pfam" id="PF00271">
    <property type="entry name" value="Helicase_C"/>
    <property type="match status" value="2"/>
</dbReference>
<keyword evidence="9 21" id="KW-0547">Nucleotide-binding</keyword>
<dbReference type="GO" id="GO:0016607">
    <property type="term" value="C:nuclear speck"/>
    <property type="evidence" value="ECO:0007669"/>
    <property type="project" value="UniProtKB-SubCell"/>
</dbReference>
<dbReference type="PROSITE" id="PS51194">
    <property type="entry name" value="HELICASE_CTER"/>
    <property type="match status" value="2"/>
</dbReference>
<evidence type="ECO:0000256" key="7">
    <source>
        <dbReference type="ARBA" id="ARBA00022695"/>
    </source>
</evidence>
<evidence type="ECO:0000256" key="19">
    <source>
        <dbReference type="ARBA" id="ARBA00048988"/>
    </source>
</evidence>
<feature type="domain" description="R3H" evidence="26">
    <location>
        <begin position="998"/>
        <end position="1062"/>
    </location>
</feature>
<comment type="similarity">
    <text evidence="21">Belongs to the TRAFAC class myosin-kinesin ATPase superfamily. Kinesin family.</text>
</comment>
<keyword evidence="7" id="KW-0548">Nucleotidyltransferase</keyword>
<feature type="region of interest" description="Disordered" evidence="23">
    <location>
        <begin position="4279"/>
        <end position="4307"/>
    </location>
</feature>
<evidence type="ECO:0000259" key="28">
    <source>
        <dbReference type="PROSITE" id="PS51194"/>
    </source>
</evidence>
<dbReference type="GO" id="GO:0005524">
    <property type="term" value="F:ATP binding"/>
    <property type="evidence" value="ECO:0007669"/>
    <property type="project" value="UniProtKB-UniRule"/>
</dbReference>
<evidence type="ECO:0000256" key="22">
    <source>
        <dbReference type="SAM" id="Coils"/>
    </source>
</evidence>
<evidence type="ECO:0000256" key="2">
    <source>
        <dbReference type="ARBA" id="ARBA00004514"/>
    </source>
</evidence>
<keyword evidence="22" id="KW-0175">Coiled coil</keyword>
<keyword evidence="6" id="KW-0808">Transferase</keyword>
<dbReference type="GO" id="GO:0043138">
    <property type="term" value="F:3'-5' DNA helicase activity"/>
    <property type="evidence" value="ECO:0007669"/>
    <property type="project" value="UniProtKB-EC"/>
</dbReference>
<feature type="domain" description="Helicase C-terminal" evidence="28">
    <location>
        <begin position="3664"/>
        <end position="3883"/>
    </location>
</feature>
<dbReference type="EMBL" id="OC000763">
    <property type="protein sequence ID" value="CAD7258256.1"/>
    <property type="molecule type" value="Genomic_DNA"/>
</dbReference>
<dbReference type="SMART" id="SM00973">
    <property type="entry name" value="Sec63"/>
    <property type="match status" value="2"/>
</dbReference>
<dbReference type="Pfam" id="PF26582">
    <property type="entry name" value="ASCC3_N"/>
    <property type="match status" value="1"/>
</dbReference>
<dbReference type="InterPro" id="IPR036867">
    <property type="entry name" value="R3H_dom_sf"/>
</dbReference>
<dbReference type="InterPro" id="IPR029044">
    <property type="entry name" value="Nucleotide-diphossugar_trans"/>
</dbReference>
<feature type="compositionally biased region" description="Acidic residues" evidence="23">
    <location>
        <begin position="4279"/>
        <end position="4289"/>
    </location>
</feature>
<organism evidence="30">
    <name type="scientific">Timema shepardi</name>
    <name type="common">Walking stick</name>
    <dbReference type="NCBI Taxonomy" id="629360"/>
    <lineage>
        <taxon>Eukaryota</taxon>
        <taxon>Metazoa</taxon>
        <taxon>Ecdysozoa</taxon>
        <taxon>Arthropoda</taxon>
        <taxon>Hexapoda</taxon>
        <taxon>Insecta</taxon>
        <taxon>Pterygota</taxon>
        <taxon>Neoptera</taxon>
        <taxon>Polyneoptera</taxon>
        <taxon>Phasmatodea</taxon>
        <taxon>Timematodea</taxon>
        <taxon>Timematoidea</taxon>
        <taxon>Timematidae</taxon>
        <taxon>Timema</taxon>
    </lineage>
</organism>
<dbReference type="FunFam" id="1.10.150.20:FF:000028">
    <property type="entry name" value="activating signal cointegrator 1 complex subunit 3"/>
    <property type="match status" value="1"/>
</dbReference>
<keyword evidence="14" id="KW-0234">DNA repair</keyword>
<dbReference type="SMART" id="SM00490">
    <property type="entry name" value="HELICc"/>
    <property type="match status" value="2"/>
</dbReference>
<dbReference type="PROSITE" id="PS50067">
    <property type="entry name" value="KINESIN_MOTOR_2"/>
    <property type="match status" value="1"/>
</dbReference>
<dbReference type="Pfam" id="PF00225">
    <property type="entry name" value="Kinesin"/>
    <property type="match status" value="1"/>
</dbReference>
<feature type="coiled-coil region" evidence="22">
    <location>
        <begin position="1804"/>
        <end position="1868"/>
    </location>
</feature>
<comment type="similarity">
    <text evidence="3">Belongs to the helicase family.</text>
</comment>
<dbReference type="InterPro" id="IPR021859">
    <property type="entry name" value="XTBD"/>
</dbReference>
<dbReference type="PROSITE" id="PS51192">
    <property type="entry name" value="HELICASE_ATP_BIND_1"/>
    <property type="match status" value="2"/>
</dbReference>
<dbReference type="SUPFAM" id="SSF158702">
    <property type="entry name" value="Sec63 N-terminal domain-like"/>
    <property type="match status" value="2"/>
</dbReference>
<dbReference type="CDD" id="cd18020">
    <property type="entry name" value="DEXHc_ASCC3_1"/>
    <property type="match status" value="1"/>
</dbReference>
<dbReference type="Pfam" id="PF23445">
    <property type="entry name" value="WHD_SNRNP200"/>
    <property type="match status" value="2"/>
</dbReference>
<dbReference type="SUPFAM" id="SSF82708">
    <property type="entry name" value="R3H domain"/>
    <property type="match status" value="1"/>
</dbReference>
<evidence type="ECO:0000256" key="20">
    <source>
        <dbReference type="ARBA" id="ARBA00054527"/>
    </source>
</evidence>
<dbReference type="FunFam" id="2.60.40.150:FF:000113">
    <property type="entry name" value="activating signal cointegrator 1 complex subunit 3"/>
    <property type="match status" value="1"/>
</dbReference>
<dbReference type="InterPro" id="IPR011545">
    <property type="entry name" value="DEAD/DEAH_box_helicase_dom"/>
</dbReference>
<evidence type="ECO:0000259" key="26">
    <source>
        <dbReference type="PROSITE" id="PS51061"/>
    </source>
</evidence>
<dbReference type="InterPro" id="IPR000467">
    <property type="entry name" value="G_patch_dom"/>
</dbReference>
<dbReference type="SUPFAM" id="SSF46785">
    <property type="entry name" value="Winged helix' DNA-binding domain"/>
    <property type="match status" value="2"/>
</dbReference>
<evidence type="ECO:0000256" key="1">
    <source>
        <dbReference type="ARBA" id="ARBA00004324"/>
    </source>
</evidence>
<reference evidence="30" key="1">
    <citation type="submission" date="2020-11" db="EMBL/GenBank/DDBJ databases">
        <authorList>
            <person name="Tran Van P."/>
        </authorList>
    </citation>
    <scope>NUCLEOTIDE SEQUENCE</scope>
</reference>
<dbReference type="GO" id="GO:0180022">
    <property type="term" value="C:RQC-trigger complex"/>
    <property type="evidence" value="ECO:0007669"/>
    <property type="project" value="UniProtKB-ARBA"/>
</dbReference>
<dbReference type="GO" id="GO:0008017">
    <property type="term" value="F:microtubule binding"/>
    <property type="evidence" value="ECO:0007669"/>
    <property type="project" value="InterPro"/>
</dbReference>
<dbReference type="PROSITE" id="PS51061">
    <property type="entry name" value="R3H"/>
    <property type="match status" value="1"/>
</dbReference>
<keyword evidence="15" id="KW-0413">Isomerase</keyword>
<evidence type="ECO:0000259" key="24">
    <source>
        <dbReference type="PROSITE" id="PS50067"/>
    </source>
</evidence>
<evidence type="ECO:0000259" key="27">
    <source>
        <dbReference type="PROSITE" id="PS51192"/>
    </source>
</evidence>
<evidence type="ECO:0000256" key="9">
    <source>
        <dbReference type="ARBA" id="ARBA00022741"/>
    </source>
</evidence>
<dbReference type="Gene3D" id="1.10.10.10">
    <property type="entry name" value="Winged helix-like DNA-binding domain superfamily/Winged helix DNA-binding domain"/>
    <property type="match status" value="2"/>
</dbReference>
<feature type="region of interest" description="Disordered" evidence="23">
    <location>
        <begin position="2649"/>
        <end position="2668"/>
    </location>
</feature>
<dbReference type="FunFam" id="3.40.50.300:FF:000102">
    <property type="entry name" value="RNA helicase, activating signal cointegrator 1"/>
    <property type="match status" value="1"/>
</dbReference>
<dbReference type="FunFam" id="1.10.10.10:FF:000024">
    <property type="entry name" value="U5 small nuclear ribonucleoprotein helicase"/>
    <property type="match status" value="1"/>
</dbReference>
<evidence type="ECO:0000256" key="8">
    <source>
        <dbReference type="ARBA" id="ARBA00022737"/>
    </source>
</evidence>
<comment type="subcellular location">
    <subcellularLocation>
        <location evidence="2">Cytoplasm</location>
        <location evidence="2">Cytosol</location>
    </subcellularLocation>
    <subcellularLocation>
        <location evidence="1">Nucleus speckle</location>
    </subcellularLocation>
</comment>
<dbReference type="PROSITE" id="PS50174">
    <property type="entry name" value="G_PATCH"/>
    <property type="match status" value="1"/>
</dbReference>
<dbReference type="Pfam" id="PF01424">
    <property type="entry name" value="R3H"/>
    <property type="match status" value="1"/>
</dbReference>
<accession>A0A7R9APT8</accession>
<dbReference type="InterPro" id="IPR002618">
    <property type="entry name" value="UDPGP_fam"/>
</dbReference>
<dbReference type="GO" id="GO:0003676">
    <property type="term" value="F:nucleic acid binding"/>
    <property type="evidence" value="ECO:0007669"/>
    <property type="project" value="UniProtKB-UniRule"/>
</dbReference>
<evidence type="ECO:0000256" key="4">
    <source>
        <dbReference type="ARBA" id="ARBA00014590"/>
    </source>
</evidence>
<evidence type="ECO:0000256" key="12">
    <source>
        <dbReference type="ARBA" id="ARBA00022806"/>
    </source>
</evidence>
<dbReference type="InterPro" id="IPR001650">
    <property type="entry name" value="Helicase_C-like"/>
</dbReference>
<dbReference type="CDD" id="cd04193">
    <property type="entry name" value="UDPGlcNAc_PPase"/>
    <property type="match status" value="1"/>
</dbReference>
<dbReference type="FunFam" id="2.60.40.150:FF:000004">
    <property type="entry name" value="RNA helicase, activating signal cointegrator 1"/>
    <property type="match status" value="1"/>
</dbReference>
<keyword evidence="5" id="KW-0963">Cytoplasm</keyword>
<dbReference type="PRINTS" id="PR00380">
    <property type="entry name" value="KINESINHEAVY"/>
</dbReference>
<evidence type="ECO:0000256" key="11">
    <source>
        <dbReference type="ARBA" id="ARBA00022801"/>
    </source>
</evidence>
<dbReference type="SUPFAM" id="SSF52540">
    <property type="entry name" value="P-loop containing nucleoside triphosphate hydrolases"/>
    <property type="match status" value="5"/>
</dbReference>
<comment type="catalytic activity">
    <reaction evidence="19">
        <text>ATP + H2O = ADP + phosphate + H(+)</text>
        <dbReference type="Rhea" id="RHEA:13065"/>
        <dbReference type="ChEBI" id="CHEBI:15377"/>
        <dbReference type="ChEBI" id="CHEBI:15378"/>
        <dbReference type="ChEBI" id="CHEBI:30616"/>
        <dbReference type="ChEBI" id="CHEBI:43474"/>
        <dbReference type="ChEBI" id="CHEBI:456216"/>
        <dbReference type="EC" id="5.6.2.4"/>
    </reaction>
</comment>
<sequence>MAQVKEGFGNQINLCRDQGLNPGTPAQKSDTLPLDRQVTHDVGKRAYKMLLSIPFVNKDFDQLRRDLVRYGQDHVLQFLDELSESDRKRLYDDIKEVNVAEVVSYFGRAIESLSVDQQKLDDRMKPIPSNIHGSVLRSTPDELTAYEDEGLRQISLGKVGVLLMAGGQGTRLGVTYPKGMYDVGLPSRKSLYHIQAERIRRLEDLAYHRTGGRGTITWYIMTSEATMEPTIHYFEKHNYFGLKKENVVMFEQGLLPCFTFEGKIIMDSKSKLAKAPDGNGGIYKALRDQKVLDDMERRGVEYLHAYAVDNILVKVADPVFIGYCIKKGADCGAKVVEKVNPTEAVGVVCEVGGRFQVVEYSEITQKTAEKRNNDGRLTFSAGSICNHFFTRQFLRNIADEHEKDLKLHVAKKKIPYVDTDGSSYKPEKPNGIKMEKFVFDVFPYAERFVTWEVERSVGFSPLKNSDSAGKECPATARSDLMALHRRYIEAAGATIVDSKDFICEISPLLSYAGWMLQRVKVDPGLCTTVITVLVNYSSWVRSLALPEFLCEELDLEQAHTQPLKKVDCISKMSKRKSEFDIEKYRTEHECDEHWELRKRFLLAHHESFPEDKLVCLAQTFTNIEFLGCRYPEKTMQRVASLAEGIVDDYREKQKSRLQRTFVQASELAQRPKVEPRLHVLNLNVIVTGNKTPHSETLVQTPQKQVRASETSPLVIDLTQKTTPKQPSTQVIFGPSIHTVGFNQSSSKQQGEAQSSERYSDARNSEQHGGACSSKQHVGVQNSEKHNGAQSSKQYGRAINSERYGGVRTFIINQPMETSYPGTTLEEGPFGKLLIMEAVNDRNAPSQIIQRSMDICNIKCKFNIKKGNGAQKVCEIYIGKKLLSSASDWTPKEARESAAAKALEILKRHCFTMKIKNRFLAPTTIDKSMSRLDKSNSSNGSGLYVPLPDDNIGSKLLRSMGWSGGGLGLKSQGIEEPITVNQELVKRAGLGMCGEGSTILFRKQANELIKQYCSEDSEHDLIFSTDFSKEERKIMHLIAHKYNLKTTSIGKNEARHLVVSKKVFIWDVAKKLLASGGSNERTNGSDPTLLIVTHVSGDGNKRLLPIYLGADGLEELHDGNSPYSSSSTSSSCCAASLNSSRRATTASVALIISSSSSFAASSASALFLFLSQSSSHFSAGIGKVELEEVNPHLHGGRVKNHLGKKKTVHPTEIRISISPSSAVKLNTTNALANYATEAGRGVNVSEDCLVAELQILQASLSFNMAEDQSYLFPLQGSISEFSFKIPLGATKKNLLPIFDDILEDPKEDVVKVYLRIRPVDSIKRPSIIGWDAHQLTMEAPDDSATYKNEQHHKKYQHKFVFTKIFAPDADQRNIFEECVLEPIKNFIRGEDGLLFTYGTTNAGKTYTIQGTVTKPGIIPRALHLLFASIKGRVNTENNFKLTNGSSLMVLDNSSARVELEYKQTILNKSFDTESIDTQSSLTETSSRSSEMEEFISCTFREMQHHLHKEQDSTFINRDKCDMNFSVFVSFAEIYNENLYDLLEPPMDVLRRHRDGPKKRSLQFGRDLKGNTYIKGLRQIKVSSGDEAFQVLLFGQNNLQFASTELNSVSSRSHCIFSIILVRHADTEDPVITTINTFSFCDLAGTERAKKTHNIGERLKESQNINTSLLVLGRCLKAIRHNQKTKDKCMVPFRDSKLTQLFRQPLLSKNSSVAMIVNINPDPHIFDETITVLKFSAVAMEQLMNLVEHYKAKAHEERQRNHTLEQDLRNEMADQASAMVAQVQQEWEDRHLRLGQAQEELAQWRLERLEECYEKKLKKYRLAQTKSHDTEQMSELQTQLDDLKVRCSEMEEENRLLKELRNQSSQETQDLEVVVSRLKFQLSASSQDLTNAKKLLVAQMNDDSSSVAVELKLQLEMERKTNLEHSTKIKELNETLESAKEDFQILTNERNELEEQLEISEKYAALKSEELKDLSAQLRSCRSKLLEQSQHLDGKDETIFKLNSHCHELEEEIKALKQTLVTNQEWLSESKRNLEKSENKCQDFEITIKEQKSSLEEWGSKCQNYEITIKEQKTSLLEWESKYQDIEATNLHLLKRVEELERSLQDLKSVVKEYDVESLYSHKDKVLELERSLTELECRLKETSASYQDSQETIEILKKTLNESESSLLQATSIHKENVSALEISLAECKSQLKDMKDSYEDSLGKVKRFEKELVESESLIQSLSQQVLLYSEEKAFKEAALAERDAKLKYLEMSEEVYMAKVKDLETSEQAYMAKVKDLEKTLEDLNSRLETVKLVHDKREEEINTLQKEVKNLLQCNLSMKEELDGKIAEVARLEQEIKTHQASKLCDDRKQLYSNYEVQVENLKVQLQAYKEEGVLAEVFRSEVNKKTQEIERLKEENEQMHQEIDFHTKEMDQLKSRRDQQFKAYEDLLKNAREETEREKKELSHFQEILYKTTPNSLRKESHAELEQLRREIDDKDRELSYYKEKVAKQEERVKKYQKELMSRSETFKQPLERSASTTRIPTPASSRRPLRTQLDENSSSRRSSRQRKKCVKQILPPPMAVSSDFEEESEEKEKKKSSRRKLYNHTDEEVHLTGINVQEPESTVHSPNTMIKHNLRTRLYNALGTPDILNEGVCANLKDPLGQPEEPRATLNGKAARNGSTASGEVDPRIDVDRWSLLNAIVGDVSKWDGNMYVSDMKNRRWNRRGNEENYGQMDGADNESDATGNRDSTSDVDEMIHNWYKDNYTYKYFSSHPPVYEKNTKIFVCNCALHSASDVVFYYRARLHIGGGWGGRRDCQVEKEHCCSRSSGSGVMLMMESERLPRLTRSIRAFSDLARPSSKTLATSVDHANKLRAKQMKDGLSWSDLRKYVEQDAGSKSPAVKELSQLRSLAQELSGDQSKDVVDEVAAFLLSLFIDERLVTKKSSLILKQMFGAVSFNMATKVCESPGPSFGSDLLRDLPEPRVPYYDTSLLHDLSTPVGVQAVRDFSMDYDSLAAMLPPKEEPHGRSWLEKEVKKYYEVKNPSGLSIEEFLETVVTMLRSGRTNDELQNELFDLLGFDRFELIQMLLQHRTDIVYSAAIAEEKKLIISKAESPLARREDGKTTTIYHLSKTTLNSLSQDSNLGLIINKYQELALAHHFGHAVACRFGLNPKGWKKGKGTVLTGEHQHSTSTLPVSKRQQDTGVEVAPYQLETISHVPARARLQQLNEGGEVGKLEKELPRKPARAAVLVALGIKPKTVRSFVNIECSRVQTSVKTATPSLLQYLRNDLSKHDYAPDLRRPNYGCQVVVQSEQEKQLIKQARKEEKKISKVMTKDDDEEQQPEFNPVDLRAKRQAALKVAMVAPIFAKKPTARLKEKEVYPHVYDSQRQAQQMSGFISGMKMMLPENVERRDTKQYEEVNIPVSEQAPVNVGNKLVSISSLDEIGQMAFHGVKSLNRIQSVVFDTAYHTNENLLICAPTGAGKTNVALLTIVHQIRQFIDQGVIKKDQFKIVYVAPMKALAAEMTQNFSKKLGCLGITVRELTGDVQLTKTEILQTQMLVTTPENIIFLHIFETFVTPGDVALTNLVKLLIIDEVHLLHGDRGPVVEALVARTLRLVESSQSMIRIVGLSATLPNYLDVARFLRVNPYIGLFFFDSRFRPVPLSSTFVGVKAVKPLQQMGDMDQVCYEKVVEQVQKGHQVMVFVHARNATMRTATILKEIALQKNQLNLFEPDESSAMGQARKSMAKSRNKQLGDLFPYGFSVHHAGMLRCDRSLVEKYFSEGLIKVLVCTSTLAWGVNLPAHAVIIRGTEIYDAKHGSFVDLGILDVLQIFGRAGRPQFDKSGHGVIITSHDKLSHYLSLLTNQFPIESNFIKFLVDNLNAEVTLGTISNLDEAVEWLSYTYLFVRMRLNPQVYGINYQDVLDDPTLEVKRRELIDCAARALDKARMIRYDVRTGNLSVTDLGRTASHFYIKYDTVEVFNDLMTEVMNEAEVLSMMSQATEFEQLKVRDDELDELDSLQHTNCEMYVSGGSENLHGKVNILLQTFLSRGRVNSFSLMSDLAYVNQNAVRITRALFDIALRKNNPIMAGRFLKISKMFEQQQWDIESPMRQFRILGPEIIQKIEERKLTVDKLREMDEKEIGNFLRHAKMGQTVKRCAEEFPMVEMEASLQPITRTVLRIRLTVSANFRWNDKVHGKTSENFYIWIEDPENNYMYHSEFFLLTKKQVMTREPQELVMTIPLGESLPPQYYVRAISDRWLGAETTHPLTFQHLILPESHPPHTDTIDSDSDFVYESDSDITSDDDNVPDLRNPAVHNLSDSDENGMDDEDYREIIKLLFYCPTSQDLLELQPLPVSALGDPKLEALFPFSHFNPIQTQIFFCLYHTDNNVLLGAPTGSGKTIAAEIAMFRVFREYPGRKVVYIAPMKALVRERIEDWKVKLGQKLNRRVVELTGDVSPDIRAIARADVIVTTPEKWDGISRSWQTRNYVQDVALIVIDEIHLLGEDRGPVLEVIVSRTNFIASHTSRSLRIVGLSTALANAKDLANWLGIGKMGLYNFRPSVRPVPLEVHVQGFPGKHYCPRMATMNRPTFQAIRQHSPCQPTLVFVSSRRQTRLTALDLIAYLAGEEDPKQWLHMEEQEMEQIVANIKDSNLKLTLAFGIGMHHAGLQERDRKTVEELFVNQKIQILIATATLAWGVNFPAHLVVVKGTEYYDGKIHRYVDMPITDVLQMMGRAGRPQYDDSGIAMVLVHDVKKNFYKKFLYEPFPVESSLLEVLADHVNAEIVAGTVQTKQDILNYLTWTYFFRRLLQNPTYYNLESLQEHEIHGFLSALVDKALNSLLDAYCVFIDEDERSVRPSSMGRIASFYYLSHLTMEHFQEHLGPDLSQEDLLRALSDVHEYDQLPVRHNEDVMNGELAKSCPLSVDPYTLDSSHTKALLLLQAHFSRLPLPITDYLTDLKSVLDQSMRIMQAMIDTCAERGWLATTLRVQQIMQMVVQARWSGDSPLLTLPHLEPHHLYLFSNKPKDPKHRGKNIRTLPGLRATCHNNYEALAAILRREMDDNQIEQIHKVLCAMPLVKVEMGVQGFWSDGDMSQERRVTQPQGRDAWLPLHADQEYTLAVHLHRVGRSDAKAHCPNFPRGKDEGWFLVLGIPETAELVAMKRVSALRGSRSTQQLSFVTPRKTGRMIFTLYLISDCYLGWDQQYDIQCDINIMNSVDNETIDADMSECPGLPPLDKREVPLECKEVLYRAHFVPIVTNVAETWTLNLRETRKGEAMTWTLNLRETRKGEAHDMDIECKRDQERGGHENEECEEQVSCHEEKQD</sequence>
<feature type="region of interest" description="Disordered" evidence="23">
    <location>
        <begin position="2707"/>
        <end position="2733"/>
    </location>
</feature>
<dbReference type="InterPro" id="IPR003593">
    <property type="entry name" value="AAA+_ATPase"/>
</dbReference>
<evidence type="ECO:0000313" key="30">
    <source>
        <dbReference type="EMBL" id="CAD7258256.1"/>
    </source>
</evidence>
<dbReference type="FunFam" id="1.10.10.10:FF:000012">
    <property type="entry name" value="U5 small nuclear ribonucleoprotein helicase"/>
    <property type="match status" value="1"/>
</dbReference>
<dbReference type="SMART" id="SM00487">
    <property type="entry name" value="DEXDc"/>
    <property type="match status" value="2"/>
</dbReference>
<feature type="region of interest" description="Disordered" evidence="23">
    <location>
        <begin position="738"/>
        <end position="797"/>
    </location>
</feature>
<dbReference type="InterPro" id="IPR004179">
    <property type="entry name" value="Sec63-dom"/>
</dbReference>
<feature type="compositionally biased region" description="Basic and acidic residues" evidence="23">
    <location>
        <begin position="5275"/>
        <end position="5290"/>
    </location>
</feature>
<evidence type="ECO:0000256" key="14">
    <source>
        <dbReference type="ARBA" id="ARBA00023204"/>
    </source>
</evidence>
<dbReference type="InterPro" id="IPR036388">
    <property type="entry name" value="WH-like_DNA-bd_sf"/>
</dbReference>
<dbReference type="Pfam" id="PF00270">
    <property type="entry name" value="DEAD"/>
    <property type="match status" value="2"/>
</dbReference>
<keyword evidence="16" id="KW-0539">Nucleus</keyword>
<evidence type="ECO:0000256" key="17">
    <source>
        <dbReference type="ARBA" id="ARBA00034617"/>
    </source>
</evidence>
<dbReference type="SMART" id="SM00129">
    <property type="entry name" value="KISc"/>
    <property type="match status" value="1"/>
</dbReference>
<evidence type="ECO:0000256" key="13">
    <source>
        <dbReference type="ARBA" id="ARBA00022840"/>
    </source>
</evidence>
<feature type="coiled-coil region" evidence="22">
    <location>
        <begin position="1920"/>
        <end position="1961"/>
    </location>
</feature>
<dbReference type="GO" id="GO:0006281">
    <property type="term" value="P:DNA repair"/>
    <property type="evidence" value="ECO:0007669"/>
    <property type="project" value="UniProtKB-KW"/>
</dbReference>
<keyword evidence="13 21" id="KW-0067">ATP-binding</keyword>
<dbReference type="Pfam" id="PF02889">
    <property type="entry name" value="Sec63"/>
    <property type="match status" value="2"/>
</dbReference>
<feature type="domain" description="Kinesin motor" evidence="24">
    <location>
        <begin position="1308"/>
        <end position="1740"/>
    </location>
</feature>
<evidence type="ECO:0000256" key="3">
    <source>
        <dbReference type="ARBA" id="ARBA00008708"/>
    </source>
</evidence>
<dbReference type="EC" id="5.6.2.4" evidence="18"/>
<feature type="region of interest" description="Disordered" evidence="23">
    <location>
        <begin position="3161"/>
        <end position="3182"/>
    </location>
</feature>
<keyword evidence="10" id="KW-0227">DNA damage</keyword>
<feature type="domain" description="Helicase C-terminal" evidence="28">
    <location>
        <begin position="4574"/>
        <end position="4778"/>
    </location>
</feature>
<evidence type="ECO:0000256" key="5">
    <source>
        <dbReference type="ARBA" id="ARBA00022490"/>
    </source>
</evidence>
<keyword evidence="8" id="KW-0677">Repeat</keyword>
<dbReference type="InterPro" id="IPR001374">
    <property type="entry name" value="R3H_dom"/>
</dbReference>
<dbReference type="InterPro" id="IPR014001">
    <property type="entry name" value="Helicase_ATP-bd"/>
</dbReference>
<feature type="domain" description="Helicase ATP-binding" evidence="27">
    <location>
        <begin position="3447"/>
        <end position="3634"/>
    </location>
</feature>
<dbReference type="Gene3D" id="3.90.550.10">
    <property type="entry name" value="Spore Coat Polysaccharide Biosynthesis Protein SpsA, Chain A"/>
    <property type="match status" value="1"/>
</dbReference>
<dbReference type="SUPFAM" id="SSF53448">
    <property type="entry name" value="Nucleotide-diphospho-sugar transferases"/>
    <property type="match status" value="1"/>
</dbReference>
<evidence type="ECO:0000256" key="18">
    <source>
        <dbReference type="ARBA" id="ARBA00034808"/>
    </source>
</evidence>
<keyword evidence="21" id="KW-0505">Motor protein</keyword>
<feature type="domain" description="XRN2-binding (XTBD)" evidence="29">
    <location>
        <begin position="581"/>
        <end position="665"/>
    </location>
</feature>
<dbReference type="Gene3D" id="2.60.40.150">
    <property type="entry name" value="C2 domain"/>
    <property type="match status" value="2"/>
</dbReference>
<feature type="compositionally biased region" description="Basic residues" evidence="23">
    <location>
        <begin position="2545"/>
        <end position="2554"/>
    </location>
</feature>
<evidence type="ECO:0000259" key="25">
    <source>
        <dbReference type="PROSITE" id="PS50174"/>
    </source>
</evidence>
<dbReference type="PROSITE" id="PS51827">
    <property type="entry name" value="XTBD"/>
    <property type="match status" value="1"/>
</dbReference>
<dbReference type="Gene3D" id="3.30.1370.50">
    <property type="entry name" value="R3H-like domain"/>
    <property type="match status" value="1"/>
</dbReference>
<dbReference type="GO" id="GO:0003777">
    <property type="term" value="F:microtubule motor activity"/>
    <property type="evidence" value="ECO:0007669"/>
    <property type="project" value="InterPro"/>
</dbReference>
<evidence type="ECO:0000256" key="10">
    <source>
        <dbReference type="ARBA" id="ARBA00022763"/>
    </source>
</evidence>
<feature type="domain" description="G-patch" evidence="25">
    <location>
        <begin position="948"/>
        <end position="994"/>
    </location>
</feature>
<name>A0A7R9APT8_TIMSH</name>
<dbReference type="Gene3D" id="3.40.50.300">
    <property type="entry name" value="P-loop containing nucleotide triphosphate hydrolases"/>
    <property type="match status" value="4"/>
</dbReference>
<dbReference type="SMART" id="SM00443">
    <property type="entry name" value="G_patch"/>
    <property type="match status" value="1"/>
</dbReference>
<dbReference type="FunFam" id="3.90.550.10:FF:000075">
    <property type="entry name" value="Probable UDP-N-acetylglucosamine pyrophosphorylase"/>
    <property type="match status" value="1"/>
</dbReference>
<dbReference type="InterPro" id="IPR058856">
    <property type="entry name" value="ASCC3_N"/>
</dbReference>
<dbReference type="InterPro" id="IPR014756">
    <property type="entry name" value="Ig_E-set"/>
</dbReference>
<dbReference type="GO" id="GO:0005829">
    <property type="term" value="C:cytosol"/>
    <property type="evidence" value="ECO:0007669"/>
    <property type="project" value="UniProtKB-SubCell"/>
</dbReference>
<dbReference type="CDD" id="cd18795">
    <property type="entry name" value="SF2_C_Ski2"/>
    <property type="match status" value="2"/>
</dbReference>
<dbReference type="InterPro" id="IPR036390">
    <property type="entry name" value="WH_DNA-bd_sf"/>
</dbReference>
<dbReference type="Pfam" id="PF01585">
    <property type="entry name" value="G-patch"/>
    <property type="match status" value="1"/>
</dbReference>
<feature type="region of interest" description="Disordered" evidence="23">
    <location>
        <begin position="2505"/>
        <end position="2588"/>
    </location>
</feature>
<proteinExistence type="inferred from homology"/>
<feature type="binding site" evidence="21">
    <location>
        <begin position="1397"/>
        <end position="1404"/>
    </location>
    <ligand>
        <name>ATP</name>
        <dbReference type="ChEBI" id="CHEBI:30616"/>
    </ligand>
</feature>
<dbReference type="InterPro" id="IPR001752">
    <property type="entry name" value="Kinesin_motor_dom"/>
</dbReference>
<evidence type="ECO:0000256" key="6">
    <source>
        <dbReference type="ARBA" id="ARBA00022679"/>
    </source>
</evidence>
<dbReference type="FunFam" id="3.40.50.300:FF:000062">
    <property type="entry name" value="U5 small nuclear ribonucleoprotein helicase"/>
    <property type="match status" value="1"/>
</dbReference>
<dbReference type="InterPro" id="IPR036961">
    <property type="entry name" value="Kinesin_motor_dom_sf"/>
</dbReference>
<dbReference type="FunFam" id="1.10.3380.10:FF:000002">
    <property type="entry name" value="Activating signal cointegrator 1 complex subunit 3"/>
    <property type="match status" value="1"/>
</dbReference>
<dbReference type="FunFam" id="3.40.50.300:FF:000198">
    <property type="entry name" value="Activating signal cointegrator 1 complex subunit"/>
    <property type="match status" value="1"/>
</dbReference>
<dbReference type="Gene3D" id="3.40.850.10">
    <property type="entry name" value="Kinesin motor domain"/>
    <property type="match status" value="1"/>
</dbReference>
<comment type="function">
    <text evidence="20">Catalyzes the ATP-dependent unwinding of U4/U6 RNA duplices, an essential step in the assembly of a catalytically active spliceosome. Plays a role in pre-mRNA splicing.</text>
</comment>
<feature type="region of interest" description="Disordered" evidence="23">
    <location>
        <begin position="5275"/>
        <end position="5305"/>
    </location>
</feature>
<feature type="compositionally biased region" description="Polar residues" evidence="23">
    <location>
        <begin position="772"/>
        <end position="793"/>
    </location>
</feature>
<dbReference type="SMART" id="SM00382">
    <property type="entry name" value="AAA"/>
    <property type="match status" value="2"/>
</dbReference>
<feature type="compositionally biased region" description="Polar residues" evidence="23">
    <location>
        <begin position="2517"/>
        <end position="2528"/>
    </location>
</feature>
<evidence type="ECO:0000256" key="16">
    <source>
        <dbReference type="ARBA" id="ARBA00023242"/>
    </source>
</evidence>
<protein>
    <recommendedName>
        <fullName evidence="4">Activating signal cointegrator 1 complex subunit 3</fullName>
        <ecNumber evidence="18">5.6.2.4</ecNumber>
    </recommendedName>
</protein>
<gene>
    <name evidence="30" type="ORF">TSIB3V08_LOCUS2495</name>
</gene>
<dbReference type="FunFam" id="3.40.50.300:FF:000231">
    <property type="entry name" value="Activating signal cointegrator 1 complex subunit 3"/>
    <property type="match status" value="1"/>
</dbReference>
<dbReference type="GO" id="GO:0016787">
    <property type="term" value="F:hydrolase activity"/>
    <property type="evidence" value="ECO:0007669"/>
    <property type="project" value="UniProtKB-KW"/>
</dbReference>
<dbReference type="InterPro" id="IPR057842">
    <property type="entry name" value="WH_MER3"/>
</dbReference>
<dbReference type="SUPFAM" id="SSF81296">
    <property type="entry name" value="E set domains"/>
    <property type="match status" value="1"/>
</dbReference>
<feature type="coiled-coil region" evidence="22">
    <location>
        <begin position="1738"/>
        <end position="1772"/>
    </location>
</feature>
<keyword evidence="11" id="KW-0378">Hydrolase</keyword>
<dbReference type="PANTHER" id="PTHR47961:SF13">
    <property type="entry name" value="ACTIVATING SIGNAL COINTEGRATOR 1 COMPLEX SUBUNIT 3"/>
    <property type="match status" value="1"/>
</dbReference>
<evidence type="ECO:0000256" key="23">
    <source>
        <dbReference type="SAM" id="MobiDB-lite"/>
    </source>
</evidence>
<dbReference type="InterPro" id="IPR035892">
    <property type="entry name" value="C2_domain_sf"/>
</dbReference>
<feature type="coiled-coil region" evidence="22">
    <location>
        <begin position="1997"/>
        <end position="2225"/>
    </location>
</feature>
<dbReference type="FunFam" id="1.10.3380.10:FF:000001">
    <property type="entry name" value="U5 small nuclear ribonucleoprotein helicase"/>
    <property type="match status" value="1"/>
</dbReference>
<comment type="catalytic activity">
    <reaction evidence="17">
        <text>Couples ATP hydrolysis with the unwinding of duplex DNA by translocating in the 3'-5' direction.</text>
        <dbReference type="EC" id="5.6.2.4"/>
    </reaction>
</comment>
<dbReference type="GO" id="GO:0070569">
    <property type="term" value="F:uridylyltransferase activity"/>
    <property type="evidence" value="ECO:0007669"/>
    <property type="project" value="InterPro"/>
</dbReference>
<feature type="domain" description="Helicase ATP-binding" evidence="27">
    <location>
        <begin position="4363"/>
        <end position="4538"/>
    </location>
</feature>
<dbReference type="GO" id="GO:0007018">
    <property type="term" value="P:microtubule-based movement"/>
    <property type="evidence" value="ECO:0007669"/>
    <property type="project" value="InterPro"/>
</dbReference>
<evidence type="ECO:0000256" key="15">
    <source>
        <dbReference type="ARBA" id="ARBA00023235"/>
    </source>
</evidence>
<dbReference type="PANTHER" id="PTHR47961">
    <property type="entry name" value="DNA POLYMERASE THETA, PUTATIVE (AFU_ORTHOLOGUE AFUA_1G05260)-RELATED"/>
    <property type="match status" value="1"/>
</dbReference>
<dbReference type="InterPro" id="IPR027417">
    <property type="entry name" value="P-loop_NTPase"/>
</dbReference>
<dbReference type="Gene3D" id="1.10.150.20">
    <property type="entry name" value="5' to 3' exonuclease, C-terminal subdomain"/>
    <property type="match status" value="1"/>
</dbReference>
<feature type="compositionally biased region" description="Polar residues" evidence="23">
    <location>
        <begin position="740"/>
        <end position="756"/>
    </location>
</feature>
<dbReference type="Pfam" id="PF01704">
    <property type="entry name" value="UDPGP"/>
    <property type="match status" value="1"/>
</dbReference>
<evidence type="ECO:0000259" key="29">
    <source>
        <dbReference type="PROSITE" id="PS51827"/>
    </source>
</evidence>
<keyword evidence="12" id="KW-0347">Helicase</keyword>
<dbReference type="Gene3D" id="1.10.3380.10">
    <property type="entry name" value="Sec63 N-terminal domain-like domain"/>
    <property type="match status" value="2"/>
</dbReference>
<evidence type="ECO:0000256" key="21">
    <source>
        <dbReference type="PROSITE-ProRule" id="PRU00283"/>
    </source>
</evidence>
<dbReference type="CDD" id="cd18022">
    <property type="entry name" value="DEXHc_ASCC3_2"/>
    <property type="match status" value="1"/>
</dbReference>